<evidence type="ECO:0000259" key="1">
    <source>
        <dbReference type="Pfam" id="PF14530"/>
    </source>
</evidence>
<accession>A0A0B6TWK6</accession>
<protein>
    <submittedName>
        <fullName evidence="2">Putative secreted protein</fullName>
    </submittedName>
</protein>
<dbReference type="KEGG" id="cmq:B840_07665"/>
<dbReference type="STRING" id="1224162.B840_07665"/>
<dbReference type="Pfam" id="PF14530">
    <property type="entry name" value="DUF4439"/>
    <property type="match status" value="1"/>
</dbReference>
<dbReference type="InterPro" id="IPR009078">
    <property type="entry name" value="Ferritin-like_SF"/>
</dbReference>
<reference evidence="2 3" key="1">
    <citation type="submission" date="2014-05" db="EMBL/GenBank/DDBJ databases">
        <title>Complete genome sequence of Corynebacterium marinum DSM 44953.</title>
        <authorList>
            <person name="Schaffert L."/>
            <person name="Albersmeier A."/>
            <person name="Kalinowski J."/>
            <person name="Ruckert C."/>
        </authorList>
    </citation>
    <scope>NUCLEOTIDE SEQUENCE [LARGE SCALE GENOMIC DNA]</scope>
    <source>
        <strain evidence="2 3">DSM 44953</strain>
    </source>
</reference>
<dbReference type="PROSITE" id="PS51257">
    <property type="entry name" value="PROKAR_LIPOPROTEIN"/>
    <property type="match status" value="1"/>
</dbReference>
<dbReference type="EMBL" id="CP007790">
    <property type="protein sequence ID" value="AJK69131.1"/>
    <property type="molecule type" value="Genomic_DNA"/>
</dbReference>
<dbReference type="InterPro" id="IPR012347">
    <property type="entry name" value="Ferritin-like"/>
</dbReference>
<dbReference type="Gene3D" id="1.20.1260.10">
    <property type="match status" value="1"/>
</dbReference>
<evidence type="ECO:0000313" key="2">
    <source>
        <dbReference type="EMBL" id="AJK69131.1"/>
    </source>
</evidence>
<evidence type="ECO:0000313" key="3">
    <source>
        <dbReference type="Proteomes" id="UP000031928"/>
    </source>
</evidence>
<gene>
    <name evidence="2" type="ORF">B840_07665</name>
</gene>
<dbReference type="AlphaFoldDB" id="A0A0B6TWK6"/>
<proteinExistence type="predicted"/>
<keyword evidence="3" id="KW-1185">Reference proteome</keyword>
<sequence>MNRRLALLLTVPLLTSCTVEDVAATFGPRPDAQVAALADRAASDAAALSGEEAELRARHAGELGDEIARLCGTHADGTVPESCAFEPEVTALPQVSIDDSLALTLGADLPAESHALAVRQAVDMAAVSPADLPARLDPSPDSGAADAARELLAREYATAWGLGVARARLDPARQEAVDELLDAHESRIRILREVLEPFGEVPVAEPGYELEGLDEPVDAATAEDFVTRVEESLAGAWLAAAAEAAPGAWQEFAVRGTAEVETALGSYSAG</sequence>
<dbReference type="RefSeq" id="WP_042621646.1">
    <property type="nucleotide sequence ID" value="NZ_CP007790.1"/>
</dbReference>
<feature type="domain" description="DUF4439" evidence="1">
    <location>
        <begin position="149"/>
        <end position="259"/>
    </location>
</feature>
<name>A0A0B6TWK6_9CORY</name>
<dbReference type="HOGENOM" id="CLU_080105_0_0_11"/>
<dbReference type="InterPro" id="IPR029447">
    <property type="entry name" value="DUF4439"/>
</dbReference>
<organism evidence="2 3">
    <name type="scientific">Corynebacterium marinum DSM 44953</name>
    <dbReference type="NCBI Taxonomy" id="1224162"/>
    <lineage>
        <taxon>Bacteria</taxon>
        <taxon>Bacillati</taxon>
        <taxon>Actinomycetota</taxon>
        <taxon>Actinomycetes</taxon>
        <taxon>Mycobacteriales</taxon>
        <taxon>Corynebacteriaceae</taxon>
        <taxon>Corynebacterium</taxon>
    </lineage>
</organism>
<dbReference type="SUPFAM" id="SSF47240">
    <property type="entry name" value="Ferritin-like"/>
    <property type="match status" value="1"/>
</dbReference>
<dbReference type="Proteomes" id="UP000031928">
    <property type="component" value="Chromosome"/>
</dbReference>
<dbReference type="OrthoDB" id="4407712at2"/>